<reference evidence="2 3" key="1">
    <citation type="submission" date="2016-11" db="EMBL/GenBank/DDBJ databases">
        <title>Paenibacillus species isolates.</title>
        <authorList>
            <person name="Beno S.M."/>
        </authorList>
    </citation>
    <scope>NUCLEOTIDE SEQUENCE [LARGE SCALE GENOMIC DNA]</scope>
    <source>
        <strain evidence="2 3">FSL F4-0100</strain>
    </source>
</reference>
<dbReference type="STRING" id="1401.BK123_27985"/>
<accession>A0A1R1AUX5</accession>
<sequence length="362" mass="41150">MNKKNVLAALAIIAISGGLLAASTFAVLHFVPTPVPELYGESKRQGIPPMTLANSKIPILKVEASMPATTVKEYLEQTMTEEDIQQIYHYFDNIKVEVEASNRKITDPEAKRLEVLKEQYIYEGVRPQKPLPLKEGNYSFYLDLSKATYVYPERLLTDEELLQYIDWHSRVNFALSKRIVKPQPDSKDISEADALAKAHDSVTRLFDVDVSKLKVTILYNKFGPGQIGEWIVHFQPYNVERLQASAETYFMYDVFIDSLTGNVIDTTLFNSNYKRTPITAAMKEQIKQDHSWIDAAKTIVREKQGDTRAITNTSFIEDVKNDQRGVVAISISLEDGNAYTAELRYPEKTLRCLIYEPAPKKI</sequence>
<gene>
    <name evidence="2" type="ORF">BK123_27985</name>
</gene>
<feature type="signal peptide" evidence="1">
    <location>
        <begin position="1"/>
        <end position="21"/>
    </location>
</feature>
<evidence type="ECO:0000256" key="1">
    <source>
        <dbReference type="SAM" id="SignalP"/>
    </source>
</evidence>
<dbReference type="RefSeq" id="WP_076325624.1">
    <property type="nucleotide sequence ID" value="NZ_JBCNGN010000011.1"/>
</dbReference>
<evidence type="ECO:0000313" key="2">
    <source>
        <dbReference type="EMBL" id="OME89211.1"/>
    </source>
</evidence>
<dbReference type="AlphaFoldDB" id="A0A1R1AUX5"/>
<comment type="caution">
    <text evidence="2">The sequence shown here is derived from an EMBL/GenBank/DDBJ whole genome shotgun (WGS) entry which is preliminary data.</text>
</comment>
<name>A0A1R1AUX5_PAELA</name>
<protein>
    <submittedName>
        <fullName evidence="2">Uncharacterized protein</fullName>
    </submittedName>
</protein>
<dbReference type="Proteomes" id="UP000187074">
    <property type="component" value="Unassembled WGS sequence"/>
</dbReference>
<feature type="chain" id="PRO_5012344916" evidence="1">
    <location>
        <begin position="22"/>
        <end position="362"/>
    </location>
</feature>
<dbReference type="OrthoDB" id="9806713at2"/>
<dbReference type="EMBL" id="MRTF01000011">
    <property type="protein sequence ID" value="OME89211.1"/>
    <property type="molecule type" value="Genomic_DNA"/>
</dbReference>
<organism evidence="2 3">
    <name type="scientific">Paenibacillus lautus</name>
    <name type="common">Bacillus lautus</name>
    <dbReference type="NCBI Taxonomy" id="1401"/>
    <lineage>
        <taxon>Bacteria</taxon>
        <taxon>Bacillati</taxon>
        <taxon>Bacillota</taxon>
        <taxon>Bacilli</taxon>
        <taxon>Bacillales</taxon>
        <taxon>Paenibacillaceae</taxon>
        <taxon>Paenibacillus</taxon>
    </lineage>
</organism>
<keyword evidence="1" id="KW-0732">Signal</keyword>
<proteinExistence type="predicted"/>
<evidence type="ECO:0000313" key="3">
    <source>
        <dbReference type="Proteomes" id="UP000187074"/>
    </source>
</evidence>